<sequence>MTLLTLLTLFPFLTIALGETGSGRITVYLPFTPYWKFKVPSNDSQGKCWIVADCLFEAAGESRKQQFGATALVMGLIPGTIKDIAWPERRLIHVTKRLYPAVEICVLALGLMCIVASTSALVVCYGSLAIMEIYSKRSALGCVAPIFILVWHIIALAPAAIHSGFASLRQRRFQRMQLQPGAGRDEKITSAIQGANEDWPVKMAWGIYYIAGTLVFTSIMAVTVPELVVWVALGLATTGCSRILAFFLCLVEDWVIGMESGEELASGASYGGRDYRVVLSIMSYRPDYELFTSYAPTVSH</sequence>
<organism evidence="3 4">
    <name type="scientific">Ophiobolus disseminans</name>
    <dbReference type="NCBI Taxonomy" id="1469910"/>
    <lineage>
        <taxon>Eukaryota</taxon>
        <taxon>Fungi</taxon>
        <taxon>Dikarya</taxon>
        <taxon>Ascomycota</taxon>
        <taxon>Pezizomycotina</taxon>
        <taxon>Dothideomycetes</taxon>
        <taxon>Pleosporomycetidae</taxon>
        <taxon>Pleosporales</taxon>
        <taxon>Pleosporineae</taxon>
        <taxon>Phaeosphaeriaceae</taxon>
        <taxon>Ophiobolus</taxon>
    </lineage>
</organism>
<gene>
    <name evidence="3" type="ORF">CC86DRAFT_393580</name>
</gene>
<dbReference type="Proteomes" id="UP000799424">
    <property type="component" value="Unassembled WGS sequence"/>
</dbReference>
<keyword evidence="1" id="KW-1133">Transmembrane helix</keyword>
<reference evidence="3" key="1">
    <citation type="journal article" date="2020" name="Stud. Mycol.">
        <title>101 Dothideomycetes genomes: a test case for predicting lifestyles and emergence of pathogens.</title>
        <authorList>
            <person name="Haridas S."/>
            <person name="Albert R."/>
            <person name="Binder M."/>
            <person name="Bloem J."/>
            <person name="Labutti K."/>
            <person name="Salamov A."/>
            <person name="Andreopoulos B."/>
            <person name="Baker S."/>
            <person name="Barry K."/>
            <person name="Bills G."/>
            <person name="Bluhm B."/>
            <person name="Cannon C."/>
            <person name="Castanera R."/>
            <person name="Culley D."/>
            <person name="Daum C."/>
            <person name="Ezra D."/>
            <person name="Gonzalez J."/>
            <person name="Henrissat B."/>
            <person name="Kuo A."/>
            <person name="Liang C."/>
            <person name="Lipzen A."/>
            <person name="Lutzoni F."/>
            <person name="Magnuson J."/>
            <person name="Mondo S."/>
            <person name="Nolan M."/>
            <person name="Ohm R."/>
            <person name="Pangilinan J."/>
            <person name="Park H.-J."/>
            <person name="Ramirez L."/>
            <person name="Alfaro M."/>
            <person name="Sun H."/>
            <person name="Tritt A."/>
            <person name="Yoshinaga Y."/>
            <person name="Zwiers L.-H."/>
            <person name="Turgeon B."/>
            <person name="Goodwin S."/>
            <person name="Spatafora J."/>
            <person name="Crous P."/>
            <person name="Grigoriev I."/>
        </authorList>
    </citation>
    <scope>NUCLEOTIDE SEQUENCE</scope>
    <source>
        <strain evidence="3">CBS 113818</strain>
    </source>
</reference>
<feature type="transmembrane region" description="Helical" evidence="1">
    <location>
        <begin position="98"/>
        <end position="131"/>
    </location>
</feature>
<proteinExistence type="predicted"/>
<feature type="chain" id="PRO_5025395900" evidence="2">
    <location>
        <begin position="19"/>
        <end position="300"/>
    </location>
</feature>
<keyword evidence="4" id="KW-1185">Reference proteome</keyword>
<feature type="transmembrane region" description="Helical" evidence="1">
    <location>
        <begin position="206"/>
        <end position="224"/>
    </location>
</feature>
<evidence type="ECO:0000256" key="2">
    <source>
        <dbReference type="SAM" id="SignalP"/>
    </source>
</evidence>
<keyword evidence="1" id="KW-0472">Membrane</keyword>
<evidence type="ECO:0000313" key="4">
    <source>
        <dbReference type="Proteomes" id="UP000799424"/>
    </source>
</evidence>
<keyword evidence="2" id="KW-0732">Signal</keyword>
<accession>A0A6A7A2B5</accession>
<evidence type="ECO:0000256" key="1">
    <source>
        <dbReference type="SAM" id="Phobius"/>
    </source>
</evidence>
<name>A0A6A7A2B5_9PLEO</name>
<feature type="transmembrane region" description="Helical" evidence="1">
    <location>
        <begin position="143"/>
        <end position="168"/>
    </location>
</feature>
<dbReference type="AlphaFoldDB" id="A0A6A7A2B5"/>
<feature type="transmembrane region" description="Helical" evidence="1">
    <location>
        <begin position="230"/>
        <end position="251"/>
    </location>
</feature>
<keyword evidence="1" id="KW-0812">Transmembrane</keyword>
<protein>
    <submittedName>
        <fullName evidence="3">Uncharacterized protein</fullName>
    </submittedName>
</protein>
<dbReference type="OrthoDB" id="4435313at2759"/>
<feature type="signal peptide" evidence="2">
    <location>
        <begin position="1"/>
        <end position="18"/>
    </location>
</feature>
<evidence type="ECO:0000313" key="3">
    <source>
        <dbReference type="EMBL" id="KAF2827452.1"/>
    </source>
</evidence>
<dbReference type="EMBL" id="MU006224">
    <property type="protein sequence ID" value="KAF2827452.1"/>
    <property type="molecule type" value="Genomic_DNA"/>
</dbReference>